<dbReference type="Pfam" id="PF15028">
    <property type="entry name" value="PTCRA"/>
    <property type="match status" value="1"/>
</dbReference>
<name>A0A8J6L3Q7_MICOH</name>
<dbReference type="InterPro" id="IPR036179">
    <property type="entry name" value="Ig-like_dom_sf"/>
</dbReference>
<evidence type="ECO:0000256" key="7">
    <source>
        <dbReference type="ARBA" id="ARBA00023186"/>
    </source>
</evidence>
<dbReference type="InterPro" id="IPR013783">
    <property type="entry name" value="Ig-like_fold"/>
</dbReference>
<protein>
    <recommendedName>
        <fullName evidence="8">Protein canopy homolog 3</fullName>
    </recommendedName>
</protein>
<comment type="similarity">
    <text evidence="2">Belongs to the canopy family.</text>
</comment>
<feature type="region of interest" description="Disordered" evidence="9">
    <location>
        <begin position="460"/>
        <end position="517"/>
    </location>
</feature>
<feature type="domain" description="DUF3456" evidence="10">
    <location>
        <begin position="290"/>
        <end position="445"/>
    </location>
</feature>
<comment type="caution">
    <text evidence="11">The sequence shown here is derived from an EMBL/GenBank/DDBJ whole genome shotgun (WGS) entry which is preliminary data.</text>
</comment>
<sequence length="517" mass="56766">MEPAQTFLSLAGIAGIPFPSLAPPITLLVDGRQQMLVVCLVLDAAPPGLDSLVWFSAGNGTALDTFSYGPSPAPDGTWTSLAQLSLPSEELEAWEPLVCHARPGAGGQSRSTLPLQLSAEASTGRTCVQQPLRGTPGQVLRLSALRLLLFKLLLLDVLLTCGRLCVLADQLPLPPRPRKSLPPTHRIWTYGSRSRERGRAGARCCRGYTEARVQFRKRPGEAAPRALLEETLPGPLCSGSGWAMESMSELAPRCLLLPLLLLSLLLLPAPKLGPSRARAEETDWVRLPSKCEVCKYVAVELKSAFEETGKTKEVIDTGYGILDRKASGVKYTKSDLRLIEVTETICKRLLDYSLHKERTGSNRFAKGMSETFETLHNLVHKGVKVVMDIPYELWNETSAEVADLKKQCDVLVEEFEEVIEDWYRNHQEEDLTEFLCANHVLKGKDTSCLAERWSGKKGDIASLGGKKSKKKRGRVKGSGDSSKQRKELRSLEGDASPEEEEGVQKASPLPHSPPDEL</sequence>
<evidence type="ECO:0000256" key="4">
    <source>
        <dbReference type="ARBA" id="ARBA00022729"/>
    </source>
</evidence>
<dbReference type="PANTHER" id="PTHR15382:SF2">
    <property type="entry name" value="PROTEIN CANOPY HOMOLOG 3"/>
    <property type="match status" value="1"/>
</dbReference>
<evidence type="ECO:0000256" key="6">
    <source>
        <dbReference type="ARBA" id="ARBA00022859"/>
    </source>
</evidence>
<dbReference type="Pfam" id="PF11938">
    <property type="entry name" value="DUF3456"/>
    <property type="match status" value="1"/>
</dbReference>
<dbReference type="InterPro" id="IPR021852">
    <property type="entry name" value="DUF3456"/>
</dbReference>
<feature type="compositionally biased region" description="Basic and acidic residues" evidence="9">
    <location>
        <begin position="482"/>
        <end position="492"/>
    </location>
</feature>
<dbReference type="GO" id="GO:0045087">
    <property type="term" value="P:innate immune response"/>
    <property type="evidence" value="ECO:0007669"/>
    <property type="project" value="UniProtKB-KW"/>
</dbReference>
<evidence type="ECO:0000256" key="8">
    <source>
        <dbReference type="ARBA" id="ARBA00039470"/>
    </source>
</evidence>
<organism evidence="11 12">
    <name type="scientific">Microtus ochrogaster</name>
    <name type="common">Prairie vole</name>
    <dbReference type="NCBI Taxonomy" id="79684"/>
    <lineage>
        <taxon>Eukaryota</taxon>
        <taxon>Metazoa</taxon>
        <taxon>Chordata</taxon>
        <taxon>Craniata</taxon>
        <taxon>Vertebrata</taxon>
        <taxon>Euteleostomi</taxon>
        <taxon>Mammalia</taxon>
        <taxon>Eutheria</taxon>
        <taxon>Euarchontoglires</taxon>
        <taxon>Glires</taxon>
        <taxon>Rodentia</taxon>
        <taxon>Myomorpha</taxon>
        <taxon>Muroidea</taxon>
        <taxon>Cricetidae</taxon>
        <taxon>Arvicolinae</taxon>
        <taxon>Microtus</taxon>
    </lineage>
</organism>
<gene>
    <name evidence="11" type="ORF">LTLLF_115760</name>
</gene>
<proteinExistence type="inferred from homology"/>
<evidence type="ECO:0000256" key="3">
    <source>
        <dbReference type="ARBA" id="ARBA00022588"/>
    </source>
</evidence>
<evidence type="ECO:0000256" key="5">
    <source>
        <dbReference type="ARBA" id="ARBA00022824"/>
    </source>
</evidence>
<dbReference type="EMBL" id="JAATJU010010194">
    <property type="protein sequence ID" value="KAH0518588.1"/>
    <property type="molecule type" value="Genomic_DNA"/>
</dbReference>
<keyword evidence="4" id="KW-0732">Signal</keyword>
<reference evidence="11" key="1">
    <citation type="submission" date="2020-03" db="EMBL/GenBank/DDBJ databases">
        <title>Studies in the Genomics of Life Span.</title>
        <authorList>
            <person name="Glass D."/>
        </authorList>
    </citation>
    <scope>NUCLEOTIDE SEQUENCE</scope>
    <source>
        <strain evidence="11">LTLLF</strain>
        <tissue evidence="11">Muscle</tissue>
    </source>
</reference>
<evidence type="ECO:0000313" key="12">
    <source>
        <dbReference type="Proteomes" id="UP000710432"/>
    </source>
</evidence>
<keyword evidence="3" id="KW-0399">Innate immunity</keyword>
<keyword evidence="5" id="KW-0256">Endoplasmic reticulum</keyword>
<dbReference type="Proteomes" id="UP000710432">
    <property type="component" value="Unassembled WGS sequence"/>
</dbReference>
<comment type="subcellular location">
    <subcellularLocation>
        <location evidence="1">Endoplasmic reticulum</location>
    </subcellularLocation>
</comment>
<dbReference type="GO" id="GO:0005783">
    <property type="term" value="C:endoplasmic reticulum"/>
    <property type="evidence" value="ECO:0007669"/>
    <property type="project" value="UniProtKB-SubCell"/>
</dbReference>
<dbReference type="Gene3D" id="2.60.40.10">
    <property type="entry name" value="Immunoglobulins"/>
    <property type="match status" value="1"/>
</dbReference>
<dbReference type="SUPFAM" id="SSF48726">
    <property type="entry name" value="Immunoglobulin"/>
    <property type="match status" value="1"/>
</dbReference>
<keyword evidence="7" id="KW-0143">Chaperone</keyword>
<evidence type="ECO:0000259" key="10">
    <source>
        <dbReference type="Pfam" id="PF11938"/>
    </source>
</evidence>
<keyword evidence="6" id="KW-0391">Immunity</keyword>
<accession>A0A8J6L3Q7</accession>
<dbReference type="AlphaFoldDB" id="A0A8J6L3Q7"/>
<dbReference type="PANTHER" id="PTHR15382">
    <property type="entry name" value="CTG4A-RELATED"/>
    <property type="match status" value="1"/>
</dbReference>
<dbReference type="InterPro" id="IPR027834">
    <property type="entry name" value="PTCRA"/>
</dbReference>
<evidence type="ECO:0000256" key="1">
    <source>
        <dbReference type="ARBA" id="ARBA00004240"/>
    </source>
</evidence>
<evidence type="ECO:0000256" key="9">
    <source>
        <dbReference type="SAM" id="MobiDB-lite"/>
    </source>
</evidence>
<evidence type="ECO:0000313" key="11">
    <source>
        <dbReference type="EMBL" id="KAH0518588.1"/>
    </source>
</evidence>
<feature type="compositionally biased region" description="Basic residues" evidence="9">
    <location>
        <begin position="466"/>
        <end position="475"/>
    </location>
</feature>
<evidence type="ECO:0000256" key="2">
    <source>
        <dbReference type="ARBA" id="ARBA00007285"/>
    </source>
</evidence>